<dbReference type="Pfam" id="PF13683">
    <property type="entry name" value="rve_3"/>
    <property type="match status" value="1"/>
</dbReference>
<organism evidence="2 3">
    <name type="scientific">Belnapia mucosa</name>
    <dbReference type="NCBI Taxonomy" id="2804532"/>
    <lineage>
        <taxon>Bacteria</taxon>
        <taxon>Pseudomonadati</taxon>
        <taxon>Pseudomonadota</taxon>
        <taxon>Alphaproteobacteria</taxon>
        <taxon>Acetobacterales</taxon>
        <taxon>Roseomonadaceae</taxon>
        <taxon>Belnapia</taxon>
    </lineage>
</organism>
<dbReference type="PROSITE" id="PS50994">
    <property type="entry name" value="INTEGRASE"/>
    <property type="match status" value="1"/>
</dbReference>
<protein>
    <submittedName>
        <fullName evidence="2">IS481 family transposase</fullName>
    </submittedName>
</protein>
<dbReference type="InterPro" id="IPR001584">
    <property type="entry name" value="Integrase_cat-core"/>
</dbReference>
<dbReference type="RefSeq" id="WP_202828614.1">
    <property type="nucleotide sequence ID" value="NZ_JAEUXJ010000021.1"/>
</dbReference>
<proteinExistence type="predicted"/>
<accession>A0ABS1VC22</accession>
<dbReference type="Proteomes" id="UP000606490">
    <property type="component" value="Unassembled WGS sequence"/>
</dbReference>
<keyword evidence="3" id="KW-1185">Reference proteome</keyword>
<dbReference type="InterPro" id="IPR036397">
    <property type="entry name" value="RNaseH_sf"/>
</dbReference>
<dbReference type="EMBL" id="JAEUXJ010000021">
    <property type="protein sequence ID" value="MBL6458872.1"/>
    <property type="molecule type" value="Genomic_DNA"/>
</dbReference>
<dbReference type="SUPFAM" id="SSF53098">
    <property type="entry name" value="Ribonuclease H-like"/>
    <property type="match status" value="1"/>
</dbReference>
<dbReference type="PANTHER" id="PTHR35004:SF7">
    <property type="entry name" value="INTEGRASE PROTEIN"/>
    <property type="match status" value="1"/>
</dbReference>
<feature type="domain" description="Integrase catalytic" evidence="1">
    <location>
        <begin position="127"/>
        <end position="310"/>
    </location>
</feature>
<dbReference type="InterPro" id="IPR012337">
    <property type="entry name" value="RNaseH-like_sf"/>
</dbReference>
<dbReference type="Gene3D" id="3.30.420.10">
    <property type="entry name" value="Ribonuclease H-like superfamily/Ribonuclease H"/>
    <property type="match status" value="1"/>
</dbReference>
<evidence type="ECO:0000313" key="3">
    <source>
        <dbReference type="Proteomes" id="UP000606490"/>
    </source>
</evidence>
<name>A0ABS1VC22_9PROT</name>
<dbReference type="NCBIfam" id="NF033577">
    <property type="entry name" value="transpos_IS481"/>
    <property type="match status" value="1"/>
</dbReference>
<reference evidence="2 3" key="1">
    <citation type="submission" date="2021-01" db="EMBL/GenBank/DDBJ databases">
        <title>Belnapia mucosa sp. nov. and Belnapia arida sp. nov., isolated from the Tabernas Desert (Almeria, Spain).</title>
        <authorList>
            <person name="Molina-Menor E."/>
            <person name="Vidal-Verdu A."/>
            <person name="Calonge A."/>
            <person name="Satari L."/>
            <person name="Pereto Magraner J."/>
            <person name="Porcar Miralles M."/>
        </authorList>
    </citation>
    <scope>NUCLEOTIDE SEQUENCE [LARGE SCALE GENOMIC DNA]</scope>
    <source>
        <strain evidence="2 3">T6</strain>
    </source>
</reference>
<comment type="caution">
    <text evidence="2">The sequence shown here is derived from an EMBL/GenBank/DDBJ whole genome shotgun (WGS) entry which is preliminary data.</text>
</comment>
<dbReference type="PANTHER" id="PTHR35004">
    <property type="entry name" value="TRANSPOSASE RV3428C-RELATED"/>
    <property type="match status" value="1"/>
</dbReference>
<dbReference type="InterPro" id="IPR047656">
    <property type="entry name" value="IS481-like_transpos"/>
</dbReference>
<gene>
    <name evidence="2" type="ORF">JMJ55_26440</name>
</gene>
<evidence type="ECO:0000313" key="2">
    <source>
        <dbReference type="EMBL" id="MBL6458872.1"/>
    </source>
</evidence>
<sequence length="330" mass="37722">MGQVLHGCARTTEAVRRAIQHSQESLRALARRHGVNPKTVAKWRARSDVADQRTGPAAARSTILSAEEEAMVVAFRRHTLLPLDDCLYALQPTIPHLTRSGLHRCLQRHGISRLPETDGDKPARKRFKTYPIGFFHIDIAEVRTEQGKLHLFVAIDRTSKFAFTQLHERATTRVAGDFLRALLQAVPYRVHTVLTDNGIHFTTLGNIASAAPLIREAMDRGELFRAHSFELACAQNRIEHRLTKPHHPWTNGQVERMNRTLKEATVRRYHYASHDELRSHLALFLDAYNYARRLKTLKGLTPYEFICRSWATEPHRFTANPHHQMPGPNI</sequence>
<evidence type="ECO:0000259" key="1">
    <source>
        <dbReference type="PROSITE" id="PS50994"/>
    </source>
</evidence>